<evidence type="ECO:0000313" key="2">
    <source>
        <dbReference type="EMBL" id="CCK24437.1"/>
    </source>
</evidence>
<feature type="compositionally biased region" description="Basic residues" evidence="1">
    <location>
        <begin position="88"/>
        <end position="103"/>
    </location>
</feature>
<accession>K4QUC0</accession>
<feature type="region of interest" description="Disordered" evidence="1">
    <location>
        <begin position="76"/>
        <end position="121"/>
    </location>
</feature>
<dbReference type="Proteomes" id="UP000008043">
    <property type="component" value="Chromosome"/>
</dbReference>
<name>K4QUC0_STRDJ</name>
<reference evidence="2 3" key="1">
    <citation type="journal article" date="2012" name="J. Bacteriol.">
        <title>Genome sequence of the bacterium Streptomyces davawensis JCM 4913 and heterologous production of the unique antibiotic roseoflavin.</title>
        <authorList>
            <person name="Jankowitsch F."/>
            <person name="Schwarz J."/>
            <person name="Ruckert C."/>
            <person name="Gust B."/>
            <person name="Szczepanowski R."/>
            <person name="Blom J."/>
            <person name="Pelzer S."/>
            <person name="Kalinowski J."/>
            <person name="Mack M."/>
        </authorList>
    </citation>
    <scope>NUCLEOTIDE SEQUENCE [LARGE SCALE GENOMIC DNA]</scope>
    <source>
        <strain evidence="3">DSM 101723 / JCM 4913 / KCC S-0913 / 768</strain>
    </source>
</reference>
<evidence type="ECO:0000313" key="3">
    <source>
        <dbReference type="Proteomes" id="UP000008043"/>
    </source>
</evidence>
<gene>
    <name evidence="2" type="ORF">BN159_0058</name>
</gene>
<proteinExistence type="predicted"/>
<dbReference type="HOGENOM" id="CLU_2036654_0_0_11"/>
<protein>
    <submittedName>
        <fullName evidence="2">Uncharacterized protein</fullName>
    </submittedName>
</protein>
<organism evidence="2 3">
    <name type="scientific">Streptomyces davaonensis (strain DSM 101723 / JCM 4913 / KCC S-0913 / 768)</name>
    <dbReference type="NCBI Taxonomy" id="1214101"/>
    <lineage>
        <taxon>Bacteria</taxon>
        <taxon>Bacillati</taxon>
        <taxon>Actinomycetota</taxon>
        <taxon>Actinomycetes</taxon>
        <taxon>Kitasatosporales</taxon>
        <taxon>Streptomycetaceae</taxon>
        <taxon>Streptomyces</taxon>
    </lineage>
</organism>
<dbReference type="EMBL" id="HE971709">
    <property type="protein sequence ID" value="CCK24437.1"/>
    <property type="molecule type" value="Genomic_DNA"/>
</dbReference>
<sequence length="121" mass="13753">MNAIKIYKGIDRHTWQTQFDMTQAQAILVQALTRQGRFKEARDVVEDVRSCLLQLGADEPGRAEVGDTLERIDKDLESIDGLSEPPQRSHKPVKLGLHPRKKGTQAANRTPHARHGRYCQR</sequence>
<keyword evidence="3" id="KW-1185">Reference proteome</keyword>
<dbReference type="KEGG" id="sdv:BN159_0058"/>
<dbReference type="AlphaFoldDB" id="K4QUC0"/>
<feature type="compositionally biased region" description="Basic residues" evidence="1">
    <location>
        <begin position="111"/>
        <end position="121"/>
    </location>
</feature>
<evidence type="ECO:0000256" key="1">
    <source>
        <dbReference type="SAM" id="MobiDB-lite"/>
    </source>
</evidence>